<dbReference type="AlphaFoldDB" id="A0A0C2WA92"/>
<evidence type="ECO:0000313" key="2">
    <source>
        <dbReference type="EMBL" id="KIL58152.1"/>
    </source>
</evidence>
<protein>
    <submittedName>
        <fullName evidence="2">Uncharacterized protein</fullName>
    </submittedName>
</protein>
<name>A0A0C2WA92_AMAMK</name>
<evidence type="ECO:0000313" key="3">
    <source>
        <dbReference type="Proteomes" id="UP000054549"/>
    </source>
</evidence>
<organism evidence="2 3">
    <name type="scientific">Amanita muscaria (strain Koide BX008)</name>
    <dbReference type="NCBI Taxonomy" id="946122"/>
    <lineage>
        <taxon>Eukaryota</taxon>
        <taxon>Fungi</taxon>
        <taxon>Dikarya</taxon>
        <taxon>Basidiomycota</taxon>
        <taxon>Agaricomycotina</taxon>
        <taxon>Agaricomycetes</taxon>
        <taxon>Agaricomycetidae</taxon>
        <taxon>Agaricales</taxon>
        <taxon>Pluteineae</taxon>
        <taxon>Amanitaceae</taxon>
        <taxon>Amanita</taxon>
    </lineage>
</organism>
<accession>A0A0C2WA92</accession>
<keyword evidence="1" id="KW-0732">Signal</keyword>
<gene>
    <name evidence="2" type="ORF">M378DRAFT_170953</name>
</gene>
<dbReference type="Proteomes" id="UP000054549">
    <property type="component" value="Unassembled WGS sequence"/>
</dbReference>
<keyword evidence="3" id="KW-1185">Reference proteome</keyword>
<feature type="chain" id="PRO_5002157883" evidence="1">
    <location>
        <begin position="22"/>
        <end position="74"/>
    </location>
</feature>
<dbReference type="HOGENOM" id="CLU_2687264_0_0_1"/>
<sequence>MYTHVAFHGEFATLFILLCECGRPTDDDRRSRKCRVCHSMRESRGFGSVTMKMEPGKTTVIKAGTRPQPERKIA</sequence>
<evidence type="ECO:0000256" key="1">
    <source>
        <dbReference type="SAM" id="SignalP"/>
    </source>
</evidence>
<proteinExistence type="predicted"/>
<reference evidence="2 3" key="1">
    <citation type="submission" date="2014-04" db="EMBL/GenBank/DDBJ databases">
        <title>Evolutionary Origins and Diversification of the Mycorrhizal Mutualists.</title>
        <authorList>
            <consortium name="DOE Joint Genome Institute"/>
            <consortium name="Mycorrhizal Genomics Consortium"/>
            <person name="Kohler A."/>
            <person name="Kuo A."/>
            <person name="Nagy L.G."/>
            <person name="Floudas D."/>
            <person name="Copeland A."/>
            <person name="Barry K.W."/>
            <person name="Cichocki N."/>
            <person name="Veneault-Fourrey C."/>
            <person name="LaButti K."/>
            <person name="Lindquist E.A."/>
            <person name="Lipzen A."/>
            <person name="Lundell T."/>
            <person name="Morin E."/>
            <person name="Murat C."/>
            <person name="Riley R."/>
            <person name="Ohm R."/>
            <person name="Sun H."/>
            <person name="Tunlid A."/>
            <person name="Henrissat B."/>
            <person name="Grigoriev I.V."/>
            <person name="Hibbett D.S."/>
            <person name="Martin F."/>
        </authorList>
    </citation>
    <scope>NUCLEOTIDE SEQUENCE [LARGE SCALE GENOMIC DNA]</scope>
    <source>
        <strain evidence="2 3">Koide BX008</strain>
    </source>
</reference>
<dbReference type="EMBL" id="KN818346">
    <property type="protein sequence ID" value="KIL58152.1"/>
    <property type="molecule type" value="Genomic_DNA"/>
</dbReference>
<feature type="signal peptide" evidence="1">
    <location>
        <begin position="1"/>
        <end position="21"/>
    </location>
</feature>
<dbReference type="InParanoid" id="A0A0C2WA92"/>